<reference evidence="3 4" key="1">
    <citation type="submission" date="2020-12" db="EMBL/GenBank/DDBJ databases">
        <title>Novel Thalassolituus-related marine hydrocarbonoclastic bacteria mediated algae-derived hydrocarbons mineralization in twilight zone of the northern South China Sea.</title>
        <authorList>
            <person name="Dong C."/>
        </authorList>
    </citation>
    <scope>NUCLEOTIDE SEQUENCE [LARGE SCALE GENOMIC DNA]</scope>
    <source>
        <strain evidence="3 4">IMCC1826</strain>
    </source>
</reference>
<dbReference type="RefSeq" id="WP_225671925.1">
    <property type="nucleotide sequence ID" value="NZ_JAEDAH010000016.1"/>
</dbReference>
<comment type="caution">
    <text evidence="3">The sequence shown here is derived from an EMBL/GenBank/DDBJ whole genome shotgun (WGS) entry which is preliminary data.</text>
</comment>
<dbReference type="Proteomes" id="UP000714380">
    <property type="component" value="Unassembled WGS sequence"/>
</dbReference>
<feature type="domain" description="CheW-like" evidence="1">
    <location>
        <begin position="3"/>
        <end position="78"/>
    </location>
</feature>
<dbReference type="Pfam" id="PF13682">
    <property type="entry name" value="CZB"/>
    <property type="match status" value="1"/>
</dbReference>
<accession>A0ABS7ZLV9</accession>
<evidence type="ECO:0000259" key="1">
    <source>
        <dbReference type="Pfam" id="PF01584"/>
    </source>
</evidence>
<dbReference type="EMBL" id="JAEDAH010000016">
    <property type="protein sequence ID" value="MCA6062680.1"/>
    <property type="molecule type" value="Genomic_DNA"/>
</dbReference>
<evidence type="ECO:0000313" key="3">
    <source>
        <dbReference type="EMBL" id="MCA6062680.1"/>
    </source>
</evidence>
<evidence type="ECO:0000313" key="4">
    <source>
        <dbReference type="Proteomes" id="UP000714380"/>
    </source>
</evidence>
<dbReference type="SUPFAM" id="SSF50341">
    <property type="entry name" value="CheW-like"/>
    <property type="match status" value="2"/>
</dbReference>
<dbReference type="InterPro" id="IPR025991">
    <property type="entry name" value="Chemoreceptor_zinc-bind_dom"/>
</dbReference>
<evidence type="ECO:0000259" key="2">
    <source>
        <dbReference type="Pfam" id="PF13682"/>
    </source>
</evidence>
<proteinExistence type="predicted"/>
<name>A0ABS7ZLV9_9GAMM</name>
<protein>
    <submittedName>
        <fullName evidence="3">Chemotaxis protein CheW</fullName>
    </submittedName>
</protein>
<gene>
    <name evidence="3" type="ORF">I9W95_03570</name>
</gene>
<dbReference type="InterPro" id="IPR002545">
    <property type="entry name" value="CheW-lke_dom"/>
</dbReference>
<dbReference type="Gene3D" id="1.20.120.30">
    <property type="entry name" value="Aspartate receptor, ligand-binding domain"/>
    <property type="match status" value="1"/>
</dbReference>
<keyword evidence="4" id="KW-1185">Reference proteome</keyword>
<sequence>MDYLSFRHQQQHFALPIDCVRFIAAENALTPTNVATGNSQTFDMVDYDGQACVILSLARLLNQPSERTKNRNLIQLLQEREQDHLNWLNALRESLQRNTPFDKQRDPDLCAFGSWYKSYKADDPQLAHLLSRFDQPHRRLHALAGELLTLRDEEQQEEALHILHEHEHSTLARLLALFHEARDLVANKTRPTVIMVQVKEGQIIGLKVDDVGEVFSCGQGQEDTMTDYLPHFGRRWLKGIAIAGSEVTIMEINPARLLSSASAPIAEALETP</sequence>
<dbReference type="InterPro" id="IPR036061">
    <property type="entry name" value="CheW-like_dom_sf"/>
</dbReference>
<organism evidence="3 4">
    <name type="scientific">Thalassolituus marinus</name>
    <dbReference type="NCBI Taxonomy" id="671053"/>
    <lineage>
        <taxon>Bacteria</taxon>
        <taxon>Pseudomonadati</taxon>
        <taxon>Pseudomonadota</taxon>
        <taxon>Gammaproteobacteria</taxon>
        <taxon>Oceanospirillales</taxon>
        <taxon>Oceanospirillaceae</taxon>
        <taxon>Thalassolituus</taxon>
    </lineage>
</organism>
<dbReference type="Pfam" id="PF01584">
    <property type="entry name" value="CheW"/>
    <property type="match status" value="1"/>
</dbReference>
<feature type="domain" description="Chemoreceptor zinc-binding" evidence="2">
    <location>
        <begin position="84"/>
        <end position="147"/>
    </location>
</feature>